<keyword evidence="4 8" id="KW-0479">Metal-binding</keyword>
<dbReference type="GO" id="GO:0008270">
    <property type="term" value="F:zinc ion binding"/>
    <property type="evidence" value="ECO:0007669"/>
    <property type="project" value="UniProtKB-UniRule"/>
</dbReference>
<evidence type="ECO:0000259" key="9">
    <source>
        <dbReference type="PROSITE" id="PS51747"/>
    </source>
</evidence>
<keyword evidence="6 8" id="KW-0862">Zinc</keyword>
<dbReference type="Gene3D" id="3.40.140.10">
    <property type="entry name" value="Cytidine Deaminase, domain 2"/>
    <property type="match status" value="1"/>
</dbReference>
<feature type="binding site" evidence="8">
    <location>
        <position position="80"/>
    </location>
    <ligand>
        <name>Zn(2+)</name>
        <dbReference type="ChEBI" id="CHEBI:29105"/>
        <note>catalytic</note>
    </ligand>
</feature>
<evidence type="ECO:0000256" key="7">
    <source>
        <dbReference type="ARBA" id="ARBA00048045"/>
    </source>
</evidence>
<dbReference type="InterPro" id="IPR058535">
    <property type="entry name" value="MafB19-deam"/>
</dbReference>
<dbReference type="SUPFAM" id="SSF53927">
    <property type="entry name" value="Cytidine deaminase-like"/>
    <property type="match status" value="1"/>
</dbReference>
<dbReference type="InterPro" id="IPR002125">
    <property type="entry name" value="CMP_dCMP_dom"/>
</dbReference>
<dbReference type="PROSITE" id="PS51747">
    <property type="entry name" value="CYT_DCMP_DEAMINASES_2"/>
    <property type="match status" value="1"/>
</dbReference>
<organism evidence="10 11">
    <name type="scientific">Agrilactobacillus composti DSM 18527 = JCM 14202</name>
    <dbReference type="NCBI Taxonomy" id="1423734"/>
    <lineage>
        <taxon>Bacteria</taxon>
        <taxon>Bacillati</taxon>
        <taxon>Bacillota</taxon>
        <taxon>Bacilli</taxon>
        <taxon>Lactobacillales</taxon>
        <taxon>Lactobacillaceae</taxon>
        <taxon>Agrilactobacillus</taxon>
    </lineage>
</organism>
<comment type="function">
    <text evidence="8">Catalyzes the deamination of adenosine to inosine at the wobble position 34 of tRNA(Arg2).</text>
</comment>
<keyword evidence="3 8" id="KW-0819">tRNA processing</keyword>
<comment type="catalytic activity">
    <reaction evidence="7 8">
        <text>adenosine(34) in tRNA + H2O + H(+) = inosine(34) in tRNA + NH4(+)</text>
        <dbReference type="Rhea" id="RHEA:43168"/>
        <dbReference type="Rhea" id="RHEA-COMP:10373"/>
        <dbReference type="Rhea" id="RHEA-COMP:10374"/>
        <dbReference type="ChEBI" id="CHEBI:15377"/>
        <dbReference type="ChEBI" id="CHEBI:15378"/>
        <dbReference type="ChEBI" id="CHEBI:28938"/>
        <dbReference type="ChEBI" id="CHEBI:74411"/>
        <dbReference type="ChEBI" id="CHEBI:82852"/>
        <dbReference type="EC" id="3.5.4.33"/>
    </reaction>
</comment>
<dbReference type="AlphaFoldDB" id="A0A0R1XZV5"/>
<dbReference type="EMBL" id="AZGA01000070">
    <property type="protein sequence ID" value="KRM32515.1"/>
    <property type="molecule type" value="Genomic_DNA"/>
</dbReference>
<evidence type="ECO:0000256" key="8">
    <source>
        <dbReference type="HAMAP-Rule" id="MF_00972"/>
    </source>
</evidence>
<evidence type="ECO:0000313" key="11">
    <source>
        <dbReference type="Proteomes" id="UP000051236"/>
    </source>
</evidence>
<feature type="domain" description="CMP/dCMP-type deaminase" evidence="9">
    <location>
        <begin position="1"/>
        <end position="111"/>
    </location>
</feature>
<keyword evidence="11" id="KW-1185">Reference proteome</keyword>
<evidence type="ECO:0000256" key="1">
    <source>
        <dbReference type="ARBA" id="ARBA00010669"/>
    </source>
</evidence>
<comment type="subunit">
    <text evidence="2 8">Homodimer.</text>
</comment>
<evidence type="ECO:0000256" key="2">
    <source>
        <dbReference type="ARBA" id="ARBA00011738"/>
    </source>
</evidence>
<comment type="caution">
    <text evidence="10">The sequence shown here is derived from an EMBL/GenBank/DDBJ whole genome shotgun (WGS) entry which is preliminary data.</text>
</comment>
<dbReference type="EC" id="3.5.4.33" evidence="8"/>
<evidence type="ECO:0000256" key="4">
    <source>
        <dbReference type="ARBA" id="ARBA00022723"/>
    </source>
</evidence>
<gene>
    <name evidence="8" type="primary">tadA</name>
    <name evidence="10" type="ORF">FC83_GL000381</name>
</gene>
<dbReference type="PANTHER" id="PTHR11079">
    <property type="entry name" value="CYTOSINE DEAMINASE FAMILY MEMBER"/>
    <property type="match status" value="1"/>
</dbReference>
<dbReference type="NCBIfam" id="NF008113">
    <property type="entry name" value="PRK10860.1"/>
    <property type="match status" value="1"/>
</dbReference>
<dbReference type="HAMAP" id="MF_00972">
    <property type="entry name" value="tRNA_aden_deaminase"/>
    <property type="match status" value="1"/>
</dbReference>
<evidence type="ECO:0000256" key="5">
    <source>
        <dbReference type="ARBA" id="ARBA00022801"/>
    </source>
</evidence>
<proteinExistence type="inferred from homology"/>
<sequence length="163" mass="17543">MAYYMDQAIACAKQAAALDEVPIGAIIVDHGQIIVQAFNHRELDQSATAHAEILAIQQACAAKGSWRLTGMDLFVTLEPCVMCAGAIINSRLDSVYFGAYDPKAGAAGSVVDVFSLEKLNHHPQVIGGVAQAKTGALLTEFFREIRRQKKLRAKASNSAQNEL</sequence>
<evidence type="ECO:0000313" key="10">
    <source>
        <dbReference type="EMBL" id="KRM32515.1"/>
    </source>
</evidence>
<dbReference type="PATRIC" id="fig|1423734.3.peg.381"/>
<dbReference type="STRING" id="1423734.FC83_GL000381"/>
<feature type="active site" description="Proton donor" evidence="8">
    <location>
        <position position="52"/>
    </location>
</feature>
<dbReference type="GO" id="GO:0052717">
    <property type="term" value="F:tRNA-specific adenosine-34 deaminase activity"/>
    <property type="evidence" value="ECO:0007669"/>
    <property type="project" value="UniProtKB-UniRule"/>
</dbReference>
<evidence type="ECO:0000256" key="6">
    <source>
        <dbReference type="ARBA" id="ARBA00022833"/>
    </source>
</evidence>
<dbReference type="Pfam" id="PF14437">
    <property type="entry name" value="MafB19-deam"/>
    <property type="match status" value="1"/>
</dbReference>
<name>A0A0R1XZV5_9LACO</name>
<comment type="similarity">
    <text evidence="1">Belongs to the cytidine and deoxycytidylate deaminase family. ADAT2 subfamily.</text>
</comment>
<dbReference type="Proteomes" id="UP000051236">
    <property type="component" value="Unassembled WGS sequence"/>
</dbReference>
<dbReference type="FunFam" id="3.40.140.10:FF:000005">
    <property type="entry name" value="tRNA-specific adenosine deaminase"/>
    <property type="match status" value="1"/>
</dbReference>
<evidence type="ECO:0000256" key="3">
    <source>
        <dbReference type="ARBA" id="ARBA00022694"/>
    </source>
</evidence>
<keyword evidence="5 8" id="KW-0378">Hydrolase</keyword>
<dbReference type="InterPro" id="IPR016192">
    <property type="entry name" value="APOBEC/CMP_deaminase_Zn-bd"/>
</dbReference>
<protein>
    <recommendedName>
        <fullName evidence="8">tRNA-specific adenosine deaminase</fullName>
        <ecNumber evidence="8">3.5.4.33</ecNumber>
    </recommendedName>
</protein>
<dbReference type="PANTHER" id="PTHR11079:SF202">
    <property type="entry name" value="TRNA-SPECIFIC ADENOSINE DEAMINASE"/>
    <property type="match status" value="1"/>
</dbReference>
<reference evidence="10 11" key="1">
    <citation type="journal article" date="2015" name="Genome Announc.">
        <title>Expanding the biotechnology potential of lactobacilli through comparative genomics of 213 strains and associated genera.</title>
        <authorList>
            <person name="Sun Z."/>
            <person name="Harris H.M."/>
            <person name="McCann A."/>
            <person name="Guo C."/>
            <person name="Argimon S."/>
            <person name="Zhang W."/>
            <person name="Yang X."/>
            <person name="Jeffery I.B."/>
            <person name="Cooney J.C."/>
            <person name="Kagawa T.F."/>
            <person name="Liu W."/>
            <person name="Song Y."/>
            <person name="Salvetti E."/>
            <person name="Wrobel A."/>
            <person name="Rasinkangas P."/>
            <person name="Parkhill J."/>
            <person name="Rea M.C."/>
            <person name="O'Sullivan O."/>
            <person name="Ritari J."/>
            <person name="Douillard F.P."/>
            <person name="Paul Ross R."/>
            <person name="Yang R."/>
            <person name="Briner A.E."/>
            <person name="Felis G.E."/>
            <person name="de Vos W.M."/>
            <person name="Barrangou R."/>
            <person name="Klaenhammer T.R."/>
            <person name="Caufield P.W."/>
            <person name="Cui Y."/>
            <person name="Zhang H."/>
            <person name="O'Toole P.W."/>
        </authorList>
    </citation>
    <scope>NUCLEOTIDE SEQUENCE [LARGE SCALE GENOMIC DNA]</scope>
    <source>
        <strain evidence="10 11">DSM 18527</strain>
    </source>
</reference>
<dbReference type="InterPro" id="IPR016193">
    <property type="entry name" value="Cytidine_deaminase-like"/>
</dbReference>
<comment type="cofactor">
    <cofactor evidence="8">
        <name>Zn(2+)</name>
        <dbReference type="ChEBI" id="CHEBI:29105"/>
    </cofactor>
    <text evidence="8">Binds 1 zinc ion per subunit.</text>
</comment>
<dbReference type="GO" id="GO:0002100">
    <property type="term" value="P:tRNA wobble adenosine to inosine editing"/>
    <property type="evidence" value="ECO:0007669"/>
    <property type="project" value="UniProtKB-UniRule"/>
</dbReference>
<feature type="binding site" evidence="8">
    <location>
        <position position="50"/>
    </location>
    <ligand>
        <name>Zn(2+)</name>
        <dbReference type="ChEBI" id="CHEBI:29105"/>
        <note>catalytic</note>
    </ligand>
</feature>
<dbReference type="CDD" id="cd01285">
    <property type="entry name" value="nucleoside_deaminase"/>
    <property type="match status" value="1"/>
</dbReference>
<feature type="binding site" evidence="8">
    <location>
        <position position="83"/>
    </location>
    <ligand>
        <name>Zn(2+)</name>
        <dbReference type="ChEBI" id="CHEBI:29105"/>
        <note>catalytic</note>
    </ligand>
</feature>
<dbReference type="eggNOG" id="COG0590">
    <property type="taxonomic scope" value="Bacteria"/>
</dbReference>
<dbReference type="PROSITE" id="PS00903">
    <property type="entry name" value="CYT_DCMP_DEAMINASES_1"/>
    <property type="match status" value="1"/>
</dbReference>
<accession>A0A0R1XZV5</accession>
<dbReference type="InterPro" id="IPR028883">
    <property type="entry name" value="tRNA_aden_deaminase"/>
</dbReference>